<keyword evidence="5 7" id="KW-0472">Membrane</keyword>
<dbReference type="GO" id="GO:0019706">
    <property type="term" value="F:protein-cysteine S-palmitoyltransferase activity"/>
    <property type="evidence" value="ECO:0007669"/>
    <property type="project" value="UniProtKB-EC"/>
</dbReference>
<dbReference type="GO" id="GO:0016020">
    <property type="term" value="C:membrane"/>
    <property type="evidence" value="ECO:0007669"/>
    <property type="project" value="UniProtKB-SubCell"/>
</dbReference>
<comment type="similarity">
    <text evidence="7">Belongs to the DHHC palmitoyltransferase family.</text>
</comment>
<evidence type="ECO:0000256" key="5">
    <source>
        <dbReference type="ARBA" id="ARBA00023136"/>
    </source>
</evidence>
<evidence type="ECO:0000256" key="1">
    <source>
        <dbReference type="ARBA" id="ARBA00004141"/>
    </source>
</evidence>
<feature type="transmembrane region" description="Helical" evidence="7">
    <location>
        <begin position="298"/>
        <end position="321"/>
    </location>
</feature>
<dbReference type="InterPro" id="IPR039859">
    <property type="entry name" value="PFA4/ZDH16/20/ERF2-like"/>
</dbReference>
<feature type="transmembrane region" description="Helical" evidence="7">
    <location>
        <begin position="179"/>
        <end position="198"/>
    </location>
</feature>
<evidence type="ECO:0000256" key="2">
    <source>
        <dbReference type="ARBA" id="ARBA00022679"/>
    </source>
</evidence>
<comment type="domain">
    <text evidence="7">The DHHC domain is required for palmitoyltransferase activity.</text>
</comment>
<evidence type="ECO:0000256" key="3">
    <source>
        <dbReference type="ARBA" id="ARBA00022692"/>
    </source>
</evidence>
<organism evidence="10">
    <name type="scientific">Timema douglasi</name>
    <name type="common">Walking stick</name>
    <dbReference type="NCBI Taxonomy" id="61478"/>
    <lineage>
        <taxon>Eukaryota</taxon>
        <taxon>Metazoa</taxon>
        <taxon>Ecdysozoa</taxon>
        <taxon>Arthropoda</taxon>
        <taxon>Hexapoda</taxon>
        <taxon>Insecta</taxon>
        <taxon>Pterygota</taxon>
        <taxon>Neoptera</taxon>
        <taxon>Polyneoptera</taxon>
        <taxon>Phasmatodea</taxon>
        <taxon>Timematodea</taxon>
        <taxon>Timematoidea</taxon>
        <taxon>Timematidae</taxon>
        <taxon>Timema</taxon>
    </lineage>
</organism>
<comment type="subcellular location">
    <subcellularLocation>
        <location evidence="1">Membrane</location>
        <topology evidence="1">Multi-pass membrane protein</topology>
    </subcellularLocation>
</comment>
<dbReference type="PROSITE" id="PS50216">
    <property type="entry name" value="DHHC"/>
    <property type="match status" value="1"/>
</dbReference>
<protein>
    <recommendedName>
        <fullName evidence="7">Palmitoyltransferase</fullName>
        <ecNumber evidence="7">2.3.1.225</ecNumber>
    </recommendedName>
</protein>
<name>A0A7R8Z5E3_TIMDO</name>
<evidence type="ECO:0000256" key="6">
    <source>
        <dbReference type="ARBA" id="ARBA00023315"/>
    </source>
</evidence>
<comment type="catalytic activity">
    <reaction evidence="7">
        <text>L-cysteinyl-[protein] + hexadecanoyl-CoA = S-hexadecanoyl-L-cysteinyl-[protein] + CoA</text>
        <dbReference type="Rhea" id="RHEA:36683"/>
        <dbReference type="Rhea" id="RHEA-COMP:10131"/>
        <dbReference type="Rhea" id="RHEA-COMP:11032"/>
        <dbReference type="ChEBI" id="CHEBI:29950"/>
        <dbReference type="ChEBI" id="CHEBI:57287"/>
        <dbReference type="ChEBI" id="CHEBI:57379"/>
        <dbReference type="ChEBI" id="CHEBI:74151"/>
        <dbReference type="EC" id="2.3.1.225"/>
    </reaction>
</comment>
<evidence type="ECO:0000313" key="10">
    <source>
        <dbReference type="EMBL" id="CAD7196703.1"/>
    </source>
</evidence>
<dbReference type="InterPro" id="IPR001594">
    <property type="entry name" value="Palmitoyltrfase_DHHC"/>
</dbReference>
<feature type="transmembrane region" description="Helical" evidence="7">
    <location>
        <begin position="341"/>
        <end position="365"/>
    </location>
</feature>
<feature type="region of interest" description="Disordered" evidence="8">
    <location>
        <begin position="444"/>
        <end position="475"/>
    </location>
</feature>
<reference evidence="10" key="1">
    <citation type="submission" date="2020-11" db="EMBL/GenBank/DDBJ databases">
        <authorList>
            <person name="Tran Van P."/>
        </authorList>
    </citation>
    <scope>NUCLEOTIDE SEQUENCE</scope>
</reference>
<accession>A0A7R8Z5E3</accession>
<evidence type="ECO:0000256" key="8">
    <source>
        <dbReference type="SAM" id="MobiDB-lite"/>
    </source>
</evidence>
<keyword evidence="6 7" id="KW-0012">Acyltransferase</keyword>
<dbReference type="EMBL" id="OA565294">
    <property type="protein sequence ID" value="CAD7196703.1"/>
    <property type="molecule type" value="Genomic_DNA"/>
</dbReference>
<evidence type="ECO:0000256" key="4">
    <source>
        <dbReference type="ARBA" id="ARBA00022989"/>
    </source>
</evidence>
<keyword evidence="4 7" id="KW-1133">Transmembrane helix</keyword>
<dbReference type="EC" id="2.3.1.225" evidence="7"/>
<dbReference type="PANTHER" id="PTHR12246">
    <property type="entry name" value="PALMITOYLTRANSFERASE ZDHHC16"/>
    <property type="match status" value="1"/>
</dbReference>
<proteinExistence type="inferred from homology"/>
<gene>
    <name evidence="10" type="ORF">TDIB3V08_LOCUS3038</name>
</gene>
<evidence type="ECO:0000259" key="9">
    <source>
        <dbReference type="Pfam" id="PF01529"/>
    </source>
</evidence>
<feature type="transmembrane region" description="Helical" evidence="7">
    <location>
        <begin position="153"/>
        <end position="173"/>
    </location>
</feature>
<sequence length="513" mass="58479">MGCEITTCSFVTAPLTSQSQSAPDRRKELRRRNRSRLTSLLACHRQRWNRSKPTLLLPCHRQRCNRSKPTLLLPCHRQRCNRFGVNLLLVSLSQTVLEQVRCKLSGLSVTDRAGTGPEQPCSFMLQGLLFQMMASSSESGRRPRGPCMWCVDAVKWVPVLFIVTIVVWSYYAYVIQLCFLSYLLGYHVLFMVFCWAYWQTIFTQIGRVPAQFKMPKIDVDKLEQAETEDAQKQILERFAQNLPVTNRTVQGGIRYCDKCQHVKPDRAHHCSVCGECVLKMDHHCPWVNNCVAFTNYKFFILFLGYALLYCVFIASTTLPYFVRFWKVGNELSGIGRFHILFLFFVAVMFGVSLISLFCYHCYLVAKNRSTLEAFRAPIFRMGADKDGFSLGKYNNFQEVFGDNRRTWFLPVFSSLGDGVTFPQRCVDEDTDSLLGTRQRWAEEAELDSPPFPSQHHTGNTPPPPPPPSTTQVTHPHLLPLTATNSSSEHIVVSSPRPAAGLVVTVDRQDYIPS</sequence>
<dbReference type="AlphaFoldDB" id="A0A7R8Z5E3"/>
<keyword evidence="3 7" id="KW-0812">Transmembrane</keyword>
<keyword evidence="2 7" id="KW-0808">Transferase</keyword>
<feature type="domain" description="Palmitoyltransferase DHHC" evidence="9">
    <location>
        <begin position="253"/>
        <end position="374"/>
    </location>
</feature>
<evidence type="ECO:0000256" key="7">
    <source>
        <dbReference type="RuleBase" id="RU079119"/>
    </source>
</evidence>
<dbReference type="Pfam" id="PF01529">
    <property type="entry name" value="DHHC"/>
    <property type="match status" value="1"/>
</dbReference>